<sequence>MMLLLDNFLTRIKDNSSSVICVFVSEVHAIMVNLFL</sequence>
<reference evidence="1" key="1">
    <citation type="journal article" date="2021" name="Proc. Natl. Acad. Sci. U.S.A.">
        <title>A Catalog of Tens of Thousands of Viruses from Human Metagenomes Reveals Hidden Associations with Chronic Diseases.</title>
        <authorList>
            <person name="Tisza M.J."/>
            <person name="Buck C.B."/>
        </authorList>
    </citation>
    <scope>NUCLEOTIDE SEQUENCE</scope>
    <source>
        <strain evidence="1">CtsTb19</strain>
    </source>
</reference>
<dbReference type="EMBL" id="BK032672">
    <property type="protein sequence ID" value="DAF54103.1"/>
    <property type="molecule type" value="Genomic_DNA"/>
</dbReference>
<accession>A0A8S5STT6</accession>
<name>A0A8S5STT6_9CAUD</name>
<evidence type="ECO:0000313" key="1">
    <source>
        <dbReference type="EMBL" id="DAF54103.1"/>
    </source>
</evidence>
<organism evidence="1">
    <name type="scientific">Siphoviridae sp. ctsTb19</name>
    <dbReference type="NCBI Taxonomy" id="2827958"/>
    <lineage>
        <taxon>Viruses</taxon>
        <taxon>Duplodnaviria</taxon>
        <taxon>Heunggongvirae</taxon>
        <taxon>Uroviricota</taxon>
        <taxon>Caudoviricetes</taxon>
    </lineage>
</organism>
<protein>
    <submittedName>
        <fullName evidence="1">Uncharacterized protein</fullName>
    </submittedName>
</protein>
<proteinExistence type="predicted"/>